<dbReference type="AlphaFoldDB" id="A0AAV1Y199"/>
<organism evidence="1 2">
    <name type="scientific">Lupinus luteus</name>
    <name type="common">European yellow lupine</name>
    <dbReference type="NCBI Taxonomy" id="3873"/>
    <lineage>
        <taxon>Eukaryota</taxon>
        <taxon>Viridiplantae</taxon>
        <taxon>Streptophyta</taxon>
        <taxon>Embryophyta</taxon>
        <taxon>Tracheophyta</taxon>
        <taxon>Spermatophyta</taxon>
        <taxon>Magnoliopsida</taxon>
        <taxon>eudicotyledons</taxon>
        <taxon>Gunneridae</taxon>
        <taxon>Pentapetalae</taxon>
        <taxon>rosids</taxon>
        <taxon>fabids</taxon>
        <taxon>Fabales</taxon>
        <taxon>Fabaceae</taxon>
        <taxon>Papilionoideae</taxon>
        <taxon>50 kb inversion clade</taxon>
        <taxon>genistoids sensu lato</taxon>
        <taxon>core genistoids</taxon>
        <taxon>Genisteae</taxon>
        <taxon>Lupinus</taxon>
    </lineage>
</organism>
<gene>
    <name evidence="1" type="ORF">LLUT_LOCUS28857</name>
</gene>
<reference evidence="1 2" key="1">
    <citation type="submission" date="2024-03" db="EMBL/GenBank/DDBJ databases">
        <authorList>
            <person name="Martinez-Hernandez J."/>
        </authorList>
    </citation>
    <scope>NUCLEOTIDE SEQUENCE [LARGE SCALE GENOMIC DNA]</scope>
</reference>
<name>A0AAV1Y199_LUPLU</name>
<evidence type="ECO:0008006" key="3">
    <source>
        <dbReference type="Google" id="ProtNLM"/>
    </source>
</evidence>
<accession>A0AAV1Y199</accession>
<dbReference type="Proteomes" id="UP001497480">
    <property type="component" value="Unassembled WGS sequence"/>
</dbReference>
<comment type="caution">
    <text evidence="1">The sequence shown here is derived from an EMBL/GenBank/DDBJ whole genome shotgun (WGS) entry which is preliminary data.</text>
</comment>
<proteinExistence type="predicted"/>
<evidence type="ECO:0000313" key="1">
    <source>
        <dbReference type="EMBL" id="CAL0327797.1"/>
    </source>
</evidence>
<keyword evidence="2" id="KW-1185">Reference proteome</keyword>
<protein>
    <recommendedName>
        <fullName evidence="3">Pentatricopeptide repeat-containing protein</fullName>
    </recommendedName>
</protein>
<evidence type="ECO:0000313" key="2">
    <source>
        <dbReference type="Proteomes" id="UP001497480"/>
    </source>
</evidence>
<dbReference type="EMBL" id="CAXHTB010000020">
    <property type="protein sequence ID" value="CAL0327797.1"/>
    <property type="molecule type" value="Genomic_DNA"/>
</dbReference>
<sequence length="71" mass="7988">MDIVVGSSLVDVYVKCDAFKYAIQMFDEMSEKDVAYYISWAFDEAIAELDTLGEDDVADEIKEAAPKPDEQ</sequence>